<feature type="compositionally biased region" description="Basic and acidic residues" evidence="1">
    <location>
        <begin position="960"/>
        <end position="984"/>
    </location>
</feature>
<feature type="compositionally biased region" description="Pro residues" evidence="1">
    <location>
        <begin position="715"/>
        <end position="729"/>
    </location>
</feature>
<dbReference type="EMBL" id="BFEA01000138">
    <property type="protein sequence ID" value="GBG70972.1"/>
    <property type="molecule type" value="Genomic_DNA"/>
</dbReference>
<feature type="compositionally biased region" description="Gly residues" evidence="1">
    <location>
        <begin position="503"/>
        <end position="512"/>
    </location>
</feature>
<dbReference type="Proteomes" id="UP000265515">
    <property type="component" value="Unassembled WGS sequence"/>
</dbReference>
<feature type="region of interest" description="Disordered" evidence="1">
    <location>
        <begin position="960"/>
        <end position="995"/>
    </location>
</feature>
<feature type="compositionally biased region" description="Pro residues" evidence="1">
    <location>
        <begin position="857"/>
        <end position="872"/>
    </location>
</feature>
<dbReference type="OMA" id="LWKESEM"/>
<feature type="compositionally biased region" description="Basic and acidic residues" evidence="1">
    <location>
        <begin position="1174"/>
        <end position="1190"/>
    </location>
</feature>
<feature type="compositionally biased region" description="Polar residues" evidence="1">
    <location>
        <begin position="257"/>
        <end position="275"/>
    </location>
</feature>
<feature type="region of interest" description="Disordered" evidence="1">
    <location>
        <begin position="1"/>
        <end position="41"/>
    </location>
</feature>
<accession>A0A388KLQ4</accession>
<keyword evidence="3" id="KW-1185">Reference proteome</keyword>
<feature type="region of interest" description="Disordered" evidence="1">
    <location>
        <begin position="1276"/>
        <end position="1300"/>
    </location>
</feature>
<evidence type="ECO:0000313" key="3">
    <source>
        <dbReference type="Proteomes" id="UP000265515"/>
    </source>
</evidence>
<dbReference type="PANTHER" id="PTHR48125">
    <property type="entry name" value="LP07818P1"/>
    <property type="match status" value="1"/>
</dbReference>
<dbReference type="PANTHER" id="PTHR48125:SF12">
    <property type="entry name" value="AT HOOK TRANSCRIPTION FACTOR FAMILY-RELATED"/>
    <property type="match status" value="1"/>
</dbReference>
<feature type="compositionally biased region" description="Pro residues" evidence="1">
    <location>
        <begin position="781"/>
        <end position="803"/>
    </location>
</feature>
<comment type="caution">
    <text evidence="2">The sequence shown here is derived from an EMBL/GenBank/DDBJ whole genome shotgun (WGS) entry which is preliminary data.</text>
</comment>
<name>A0A388KLQ4_CHABU</name>
<sequence length="1300" mass="138349">MAPVKAAALEDHSTKKREVHPGNVQASKEMKKAEAPQTVQLKPPAALEDYLAKKREALLHARALRQAKKFETEQHGRATRKYQWGGVPVGGVEVDYKWGKPDGSPCSRPLWKESEMSEDLSLPLMTTSRNPKIRRKAPLDTNLHRAQTAARTKQVAEGVSMSSTPAPSEHGLYSGDGDGVSDGESITSPNDDDRDLPVVAKSTSPSPEHACEAGGGKASSVGAKELKDDGPVAQQRDGKKGNLSQSDRQRTSHKTPADQNSGVSSANQFHGSSLDSRVRLPSDQHSSAKRDVAVAGGPISAAHPHRRREGIQPGRETQDTSLKASAQQLDTTPSSLFMRETMASAAKKKARPVCPLSKSQNCGKSTADRTATPSSSMTAVSANELGDGRHGRTVTGPLHVPAHDETAHGRLGRSAISVEDTAKRDGKKKSPVTDQSMKRKCAAGCVERESAQKKSGPGNRSEEKAAPSVIRAQQTGGGDGHVQPQERGGDKSKCANNLKAQVGEGGGNGGDEGVCRTGKGNVEEEEDRVEGVNNKVIMNENKRQAIGVLASGDRCAEGDSFATQPTTASSSVDSCNATRENGDEQVTEPTGTEIMSTTEGPGVLTCNGEGGGSDIEEEGRTMATGVSSDQVRETSMREDDEGYEKWRQVDGKKDAKSTSTITATGSSEAIHVGEGIERSVGLGDQVTDGDGMCEIERRAGEEKSETENKQDANLLPPPPPPGPPPPPPVICRKPLIVKPTPRCPPPPPPLPPPPPPPRPRQPPPPPPPPPAKLPISHPCPVQDPAPPEPASQPLSPTSPPLGPDLPACHSPSPNAVQIPASEPAASPLPQNLPSEPGSPCLPKNQPSEPALPALPQDLPPEPASLSLPPSPSPLGLDLHVRQSPSPEPPSICTPPLPSPLLVPAAVSVPPSPLAHVRHPRVIVNVRKVGQRYDDDELNSDGINEVVKMVITIGTRDDGERHMKRSEWSSRGGDLQRAERKEAVAKKSRTSTEMGGRKGIAVVDEVRRREPAAACELVEIEDTRVGDNPQEESKRGGVLDHRTNVEEADHRKDSQGVLPEAEEKVCETGVDVSKTSLPPKTSVRRQPAEAVGGEEKWEGAVATFQRSFQKWEAFTKPPKGAPAKHSARKVRPSNEAATKVDKVDHAILTSSVGSAVGSEGSVTGTESESPEVENVDQREIASSEAEPERRLLVPTTDDAITTATKDTGSAEMSEEKWEEASNQGELEGQHLPLPDGVSGPETFIHCPECNRKFKHGAFSRHVFFCNKSGATTRAAATRSPICTRSGREESSQFPRSNVRRC</sequence>
<protein>
    <submittedName>
        <fullName evidence="2">Uncharacterized protein</fullName>
    </submittedName>
</protein>
<feature type="compositionally biased region" description="Basic and acidic residues" evidence="1">
    <location>
        <begin position="1026"/>
        <end position="1053"/>
    </location>
</feature>
<organism evidence="2 3">
    <name type="scientific">Chara braunii</name>
    <name type="common">Braun's stonewort</name>
    <dbReference type="NCBI Taxonomy" id="69332"/>
    <lineage>
        <taxon>Eukaryota</taxon>
        <taxon>Viridiplantae</taxon>
        <taxon>Streptophyta</taxon>
        <taxon>Charophyceae</taxon>
        <taxon>Charales</taxon>
        <taxon>Characeae</taxon>
        <taxon>Chara</taxon>
    </lineage>
</organism>
<feature type="compositionally biased region" description="Pro residues" evidence="1">
    <location>
        <begin position="741"/>
        <end position="772"/>
    </location>
</feature>
<feature type="compositionally biased region" description="Basic and acidic residues" evidence="1">
    <location>
        <begin position="276"/>
        <end position="292"/>
    </location>
</feature>
<feature type="compositionally biased region" description="Polar residues" evidence="1">
    <location>
        <begin position="561"/>
        <end position="579"/>
    </location>
</feature>
<feature type="compositionally biased region" description="Polar residues" evidence="1">
    <location>
        <begin position="657"/>
        <end position="667"/>
    </location>
</feature>
<feature type="region of interest" description="Disordered" evidence="1">
    <location>
        <begin position="557"/>
        <end position="894"/>
    </location>
</feature>
<feature type="compositionally biased region" description="Polar residues" evidence="1">
    <location>
        <begin position="319"/>
        <end position="335"/>
    </location>
</feature>
<feature type="compositionally biased region" description="Low complexity" evidence="1">
    <location>
        <begin position="1148"/>
        <end position="1166"/>
    </location>
</feature>
<feature type="compositionally biased region" description="Basic and acidic residues" evidence="1">
    <location>
        <begin position="224"/>
        <end position="240"/>
    </location>
</feature>
<feature type="compositionally biased region" description="Pro residues" evidence="1">
    <location>
        <begin position="885"/>
        <end position="894"/>
    </location>
</feature>
<feature type="region of interest" description="Disordered" evidence="1">
    <location>
        <begin position="1026"/>
        <end position="1096"/>
    </location>
</feature>
<evidence type="ECO:0000313" key="2">
    <source>
        <dbReference type="EMBL" id="GBG70972.1"/>
    </source>
</evidence>
<proteinExistence type="predicted"/>
<dbReference type="Gramene" id="GBG70972">
    <property type="protein sequence ID" value="GBG70972"/>
    <property type="gene ID" value="CBR_g8272"/>
</dbReference>
<feature type="compositionally biased region" description="Polar residues" evidence="1">
    <location>
        <begin position="357"/>
        <end position="381"/>
    </location>
</feature>
<reference evidence="2 3" key="1">
    <citation type="journal article" date="2018" name="Cell">
        <title>The Chara Genome: Secondary Complexity and Implications for Plant Terrestrialization.</title>
        <authorList>
            <person name="Nishiyama T."/>
            <person name="Sakayama H."/>
            <person name="Vries J.D."/>
            <person name="Buschmann H."/>
            <person name="Saint-Marcoux D."/>
            <person name="Ullrich K.K."/>
            <person name="Haas F.B."/>
            <person name="Vanderstraeten L."/>
            <person name="Becker D."/>
            <person name="Lang D."/>
            <person name="Vosolsobe S."/>
            <person name="Rombauts S."/>
            <person name="Wilhelmsson P.K.I."/>
            <person name="Janitza P."/>
            <person name="Kern R."/>
            <person name="Heyl A."/>
            <person name="Rumpler F."/>
            <person name="Villalobos L.I.A.C."/>
            <person name="Clay J.M."/>
            <person name="Skokan R."/>
            <person name="Toyoda A."/>
            <person name="Suzuki Y."/>
            <person name="Kagoshima H."/>
            <person name="Schijlen E."/>
            <person name="Tajeshwar N."/>
            <person name="Catarino B."/>
            <person name="Hetherington A.J."/>
            <person name="Saltykova A."/>
            <person name="Bonnot C."/>
            <person name="Breuninger H."/>
            <person name="Symeonidi A."/>
            <person name="Radhakrishnan G.V."/>
            <person name="Van Nieuwerburgh F."/>
            <person name="Deforce D."/>
            <person name="Chang C."/>
            <person name="Karol K.G."/>
            <person name="Hedrich R."/>
            <person name="Ulvskov P."/>
            <person name="Glockner G."/>
            <person name="Delwiche C.F."/>
            <person name="Petrasek J."/>
            <person name="Van de Peer Y."/>
            <person name="Friml J."/>
            <person name="Beilby M."/>
            <person name="Dolan L."/>
            <person name="Kohara Y."/>
            <person name="Sugano S."/>
            <person name="Fujiyama A."/>
            <person name="Delaux P.-M."/>
            <person name="Quint M."/>
            <person name="TheiBen G."/>
            <person name="Hagemann M."/>
            <person name="Harholt J."/>
            <person name="Dunand C."/>
            <person name="Zachgo S."/>
            <person name="Langdale J."/>
            <person name="Maumus F."/>
            <person name="Straeten D.V.D."/>
            <person name="Gould S.B."/>
            <person name="Rensing S.A."/>
        </authorList>
    </citation>
    <scope>NUCLEOTIDE SEQUENCE [LARGE SCALE GENOMIC DNA]</scope>
    <source>
        <strain evidence="2 3">S276</strain>
    </source>
</reference>
<feature type="region of interest" description="Disordered" evidence="1">
    <location>
        <begin position="1113"/>
        <end position="1235"/>
    </location>
</feature>
<feature type="region of interest" description="Disordered" evidence="1">
    <location>
        <begin position="94"/>
        <end position="528"/>
    </location>
</feature>
<gene>
    <name evidence="2" type="ORF">CBR_g8272</name>
</gene>
<evidence type="ECO:0000256" key="1">
    <source>
        <dbReference type="SAM" id="MobiDB-lite"/>
    </source>
</evidence>
<feature type="compositionally biased region" description="Low complexity" evidence="1">
    <location>
        <begin position="1194"/>
        <end position="1206"/>
    </location>
</feature>
<feature type="compositionally biased region" description="Basic and acidic residues" evidence="1">
    <location>
        <begin position="694"/>
        <end position="710"/>
    </location>
</feature>
<feature type="compositionally biased region" description="Polar residues" evidence="1">
    <location>
        <begin position="587"/>
        <end position="599"/>
    </location>
</feature>
<feature type="compositionally biased region" description="Basic and acidic residues" evidence="1">
    <location>
        <begin position="630"/>
        <end position="656"/>
    </location>
</feature>